<dbReference type="CDD" id="cd02440">
    <property type="entry name" value="AdoMet_MTases"/>
    <property type="match status" value="1"/>
</dbReference>
<dbReference type="SUPFAM" id="SSF102588">
    <property type="entry name" value="LmbE-like"/>
    <property type="match status" value="1"/>
</dbReference>
<feature type="region of interest" description="Disordered" evidence="2">
    <location>
        <begin position="1"/>
        <end position="23"/>
    </location>
</feature>
<evidence type="ECO:0000313" key="4">
    <source>
        <dbReference type="Proteomes" id="UP001499974"/>
    </source>
</evidence>
<dbReference type="EMBL" id="BAABKM010000002">
    <property type="protein sequence ID" value="GAA4703594.1"/>
    <property type="molecule type" value="Genomic_DNA"/>
</dbReference>
<name>A0ABP8X9H2_9ACTN</name>
<dbReference type="InterPro" id="IPR003737">
    <property type="entry name" value="GlcNAc_PI_deacetylase-related"/>
</dbReference>
<evidence type="ECO:0000256" key="1">
    <source>
        <dbReference type="ARBA" id="ARBA00022833"/>
    </source>
</evidence>
<dbReference type="Gene3D" id="3.40.50.150">
    <property type="entry name" value="Vaccinia Virus protein VP39"/>
    <property type="match status" value="1"/>
</dbReference>
<sequence>MVTRPAFTHDGTGTPAEVWSSDPRWTDRQPMVLDGVRRLVVVAAHPDDESLGAGGLLATAHERALEIDLVLLTAGELSHPASPTHSREALGQRRLDEAKDALRAVAPHAALTRMALGDGSVAGAESDVAARLVDLIGDGAGTLVAAPWRHDGHPDHEAAGRAAATAARRTDAALVEYPVWWWHWGTPADAPWGEMRRLDLSVAARSRKQQAIAAHASQVLPLSEQPGDEVLLHPGFLAHFHGSVEVYVVDQRRDTALDDLHRAQPDPWGVDERWYERRKRELTLAMLPRRTFARGLEVGCSTGALAERLADRCDELIAVDSSPTAVDAARSRLADRPHVRVESLEVPHDWPDGQLDLVVVSEMAYFLSPSGLRGLVERIRGSLAPAGVVLLCHWRHRIDGWVPDATSVRRAFGAGPWTEQAAYRDRDVDIVLLGGGDVLPEPTA</sequence>
<evidence type="ECO:0008006" key="5">
    <source>
        <dbReference type="Google" id="ProtNLM"/>
    </source>
</evidence>
<keyword evidence="1" id="KW-0862">Zinc</keyword>
<organism evidence="3 4">
    <name type="scientific">Nocardioides conyzicola</name>
    <dbReference type="NCBI Taxonomy" id="1651781"/>
    <lineage>
        <taxon>Bacteria</taxon>
        <taxon>Bacillati</taxon>
        <taxon>Actinomycetota</taxon>
        <taxon>Actinomycetes</taxon>
        <taxon>Propionibacteriales</taxon>
        <taxon>Nocardioidaceae</taxon>
        <taxon>Nocardioides</taxon>
    </lineage>
</organism>
<dbReference type="PANTHER" id="PTHR12993">
    <property type="entry name" value="N-ACETYLGLUCOSAMINYL-PHOSPHATIDYLINOSITOL DE-N-ACETYLASE-RELATED"/>
    <property type="match status" value="1"/>
</dbReference>
<keyword evidence="4" id="KW-1185">Reference proteome</keyword>
<dbReference type="InterPro" id="IPR024078">
    <property type="entry name" value="LmbE-like_dom_sf"/>
</dbReference>
<dbReference type="Pfam" id="PF05401">
    <property type="entry name" value="NodS"/>
    <property type="match status" value="1"/>
</dbReference>
<dbReference type="RefSeq" id="WP_345521237.1">
    <property type="nucleotide sequence ID" value="NZ_BAABKM010000002.1"/>
</dbReference>
<dbReference type="InterPro" id="IPR029063">
    <property type="entry name" value="SAM-dependent_MTases_sf"/>
</dbReference>
<dbReference type="SUPFAM" id="SSF53335">
    <property type="entry name" value="S-adenosyl-L-methionine-dependent methyltransferases"/>
    <property type="match status" value="1"/>
</dbReference>
<accession>A0ABP8X9H2</accession>
<proteinExistence type="predicted"/>
<evidence type="ECO:0000256" key="2">
    <source>
        <dbReference type="SAM" id="MobiDB-lite"/>
    </source>
</evidence>
<dbReference type="Pfam" id="PF02585">
    <property type="entry name" value="PIG-L"/>
    <property type="match status" value="1"/>
</dbReference>
<dbReference type="Gene3D" id="3.40.50.10320">
    <property type="entry name" value="LmbE-like"/>
    <property type="match status" value="1"/>
</dbReference>
<dbReference type="Proteomes" id="UP001499974">
    <property type="component" value="Unassembled WGS sequence"/>
</dbReference>
<dbReference type="InterPro" id="IPR008715">
    <property type="entry name" value="SAM-MeTfrase_NodS-like"/>
</dbReference>
<reference evidence="4" key="1">
    <citation type="journal article" date="2019" name="Int. J. Syst. Evol. Microbiol.">
        <title>The Global Catalogue of Microorganisms (GCM) 10K type strain sequencing project: providing services to taxonomists for standard genome sequencing and annotation.</title>
        <authorList>
            <consortium name="The Broad Institute Genomics Platform"/>
            <consortium name="The Broad Institute Genome Sequencing Center for Infectious Disease"/>
            <person name="Wu L."/>
            <person name="Ma J."/>
        </authorList>
    </citation>
    <scope>NUCLEOTIDE SEQUENCE [LARGE SCALE GENOMIC DNA]</scope>
    <source>
        <strain evidence="4">JCM 18531</strain>
    </source>
</reference>
<evidence type="ECO:0000313" key="3">
    <source>
        <dbReference type="EMBL" id="GAA4703594.1"/>
    </source>
</evidence>
<protein>
    <recommendedName>
        <fullName evidence="5">Methyltransferase domain-containing protein</fullName>
    </recommendedName>
</protein>
<dbReference type="PANTHER" id="PTHR12993:SF29">
    <property type="entry name" value="BLR3841 PROTEIN"/>
    <property type="match status" value="1"/>
</dbReference>
<gene>
    <name evidence="3" type="ORF">GCM10023349_21300</name>
</gene>
<comment type="caution">
    <text evidence="3">The sequence shown here is derived from an EMBL/GenBank/DDBJ whole genome shotgun (WGS) entry which is preliminary data.</text>
</comment>